<reference evidence="1 2" key="1">
    <citation type="journal article" date="2022" name="Int. J. Syst. Evol. Microbiol.">
        <title>Miniphocaeibacter halophilus sp. nov., an ammonium-tolerant acetate-producing bacterium isolated from a biogas system.</title>
        <authorList>
            <person name="Schnurer A."/>
            <person name="Singh A."/>
            <person name="Bi S."/>
            <person name="Qiao W."/>
            <person name="Westerholm M."/>
        </authorList>
    </citation>
    <scope>NUCLEOTIDE SEQUENCE [LARGE SCALE GENOMIC DNA]</scope>
    <source>
        <strain evidence="1 2">AMB_01</strain>
    </source>
</reference>
<keyword evidence="1" id="KW-0547">Nucleotide-binding</keyword>
<organism evidence="1 2">
    <name type="scientific">Miniphocaeibacter halophilus</name>
    <dbReference type="NCBI Taxonomy" id="2931922"/>
    <lineage>
        <taxon>Bacteria</taxon>
        <taxon>Bacillati</taxon>
        <taxon>Bacillota</taxon>
        <taxon>Tissierellia</taxon>
        <taxon>Tissierellales</taxon>
        <taxon>Peptoniphilaceae</taxon>
        <taxon>Miniphocaeibacter</taxon>
    </lineage>
</organism>
<protein>
    <submittedName>
        <fullName evidence="1">ABC transporter ATP-binding protein</fullName>
    </submittedName>
</protein>
<name>A0AC61MV23_9FIRM</name>
<dbReference type="Proteomes" id="UP000595814">
    <property type="component" value="Chromosome"/>
</dbReference>
<keyword evidence="1" id="KW-0067">ATP-binding</keyword>
<accession>A0AC61MV23</accession>
<gene>
    <name evidence="1" type="ORF">JFY71_05775</name>
</gene>
<evidence type="ECO:0000313" key="2">
    <source>
        <dbReference type="Proteomes" id="UP000595814"/>
    </source>
</evidence>
<evidence type="ECO:0000313" key="1">
    <source>
        <dbReference type="EMBL" id="QQK09043.1"/>
    </source>
</evidence>
<keyword evidence="2" id="KW-1185">Reference proteome</keyword>
<proteinExistence type="predicted"/>
<dbReference type="EMBL" id="CP066744">
    <property type="protein sequence ID" value="QQK09043.1"/>
    <property type="molecule type" value="Genomic_DNA"/>
</dbReference>
<sequence length="252" mass="28095">MSLLELKNISRIYASKFSAVSVEALKKITIEVEKGEFVAIMGESGSGKSTLLNIIATLDEPTAGDLYIAGKNISGISKSGISKFRRENIGYIFQDFNLLETLNVQENIELPLVLSNINPDEIEKRSEEVMKKLRILELKNKYPYQISGGEKQRVAIGRAIIINPKILLADEPTGALDSKSSTMVLNTLKEINEQGQTVLMVTHSLIAASKAKRVLFIKDGIIYNQLFKGSRSNEDFYELISYTLTVMNEKEE</sequence>